<dbReference type="PANTHER" id="PTHR46165">
    <property type="entry name" value="SET AND MYND DOMAIN-CONTAINING PROTEIN 4"/>
    <property type="match status" value="1"/>
</dbReference>
<dbReference type="PROSITE" id="PS01360">
    <property type="entry name" value="ZF_MYND_1"/>
    <property type="match status" value="1"/>
</dbReference>
<dbReference type="InterPro" id="IPR044421">
    <property type="entry name" value="SMYD4_SET"/>
</dbReference>
<dbReference type="Pfam" id="PF00856">
    <property type="entry name" value="SET"/>
    <property type="match status" value="1"/>
</dbReference>
<dbReference type="PROSITE" id="PS50280">
    <property type="entry name" value="SET"/>
    <property type="match status" value="1"/>
</dbReference>
<dbReference type="Gene3D" id="1.25.40.10">
    <property type="entry name" value="Tetratricopeptide repeat domain"/>
    <property type="match status" value="1"/>
</dbReference>
<evidence type="ECO:0000256" key="8">
    <source>
        <dbReference type="ARBA" id="ARBA00093635"/>
    </source>
</evidence>
<accession>A0A6H5HKH0</accession>
<organism evidence="10 11">
    <name type="scientific">Nesidiocoris tenuis</name>
    <dbReference type="NCBI Taxonomy" id="355587"/>
    <lineage>
        <taxon>Eukaryota</taxon>
        <taxon>Metazoa</taxon>
        <taxon>Ecdysozoa</taxon>
        <taxon>Arthropoda</taxon>
        <taxon>Hexapoda</taxon>
        <taxon>Insecta</taxon>
        <taxon>Pterygota</taxon>
        <taxon>Neoptera</taxon>
        <taxon>Paraneoptera</taxon>
        <taxon>Hemiptera</taxon>
        <taxon>Heteroptera</taxon>
        <taxon>Panheteroptera</taxon>
        <taxon>Cimicomorpha</taxon>
        <taxon>Miridae</taxon>
        <taxon>Dicyphina</taxon>
        <taxon>Nesidiocoris</taxon>
    </lineage>
</organism>
<evidence type="ECO:0000256" key="4">
    <source>
        <dbReference type="ARBA" id="ARBA00022723"/>
    </source>
</evidence>
<comment type="function">
    <text evidence="7">Protein-lysine N-methyltransferase. Monomethylates PRMT5, modulating its transcriptional activity. May also act as a histone methyltransferase. Plays a critical role in cardiac development. Acts as a key epigenetic regulator of gene expression during cardiac development via its dual activities as a methyltransferase and negative regulator of HDAC1.</text>
</comment>
<dbReference type="SUPFAM" id="SSF144232">
    <property type="entry name" value="HIT/MYND zinc finger-like"/>
    <property type="match status" value="1"/>
</dbReference>
<keyword evidence="3" id="KW-0949">S-adenosyl-L-methionine</keyword>
<dbReference type="Proteomes" id="UP000479000">
    <property type="component" value="Unassembled WGS sequence"/>
</dbReference>
<dbReference type="GO" id="GO:0008757">
    <property type="term" value="F:S-adenosylmethionine-dependent methyltransferase activity"/>
    <property type="evidence" value="ECO:0007669"/>
    <property type="project" value="UniProtKB-ARBA"/>
</dbReference>
<dbReference type="Gene3D" id="6.10.140.2220">
    <property type="match status" value="1"/>
</dbReference>
<dbReference type="CDD" id="cd10536">
    <property type="entry name" value="SET_SMYD4"/>
    <property type="match status" value="1"/>
</dbReference>
<dbReference type="AlphaFoldDB" id="A0A6H5HKH0"/>
<evidence type="ECO:0000256" key="9">
    <source>
        <dbReference type="ARBA" id="ARBA00093680"/>
    </source>
</evidence>
<dbReference type="GO" id="GO:0008270">
    <property type="term" value="F:zinc ion binding"/>
    <property type="evidence" value="ECO:0007669"/>
    <property type="project" value="UniProtKB-KW"/>
</dbReference>
<dbReference type="Gene3D" id="1.10.220.160">
    <property type="match status" value="1"/>
</dbReference>
<dbReference type="InterPro" id="IPR002893">
    <property type="entry name" value="Znf_MYND"/>
</dbReference>
<sequence length="625" mass="70535">MGLQTLQGICAKASRFYSNSELDEGGIDEIYQVLEVAGLLPEVLPLVRKSDVAAEKLRVAGNRAFVESKNDINALQLYTKAICIALPDAKEIAMAYANRSAVTFALREYRNSINDIERALAGQYPKHLRCKLVERRGRCYLELKKYHRAFSDFSAVKNLVEECGDDEEIKRSKIARLEELIEKCCGMKDATEAPLTSCPSTTHPPSPYIECASNAVEIAYSDQMGRHVVSSVDILPGDVLAVEKPFASILLPPNYSLYCEHCKRRCHSALPCVQCTEIVFCDENCRQKSWSMYHSVECNAIPSLIAIGCDKMEFLALRTLLVASRKGHSFKELINRYPMLAECCPNPRMRGFVGGKYLSSDYSSTHYLENHRNIRDSKDIFRRSVTAVCLLHILKIATDFFENCNLSSESEALGYQAAGKLMLTYLMSVPCNAHEIAEMRLTIASKGKVASESVEIGGAIYPFHSLINHSCDPNVVRHAFNGDTVVLTAIQLIRKGEQIFDNYGYHHAVHDLATRQEHLWSQYYFSCSCPACEEDWPLYRDLPEGPPQLTNLDVAAAIDEKSRQFTEMLATITKNQSSEEDFVLLKEYLLLLHCNVKRPWKEYNKCQEAIKQHLSLRANCFVYYG</sequence>
<keyword evidence="2" id="KW-0808">Transferase</keyword>
<evidence type="ECO:0000256" key="5">
    <source>
        <dbReference type="ARBA" id="ARBA00022771"/>
    </source>
</evidence>
<keyword evidence="1" id="KW-0489">Methyltransferase</keyword>
<dbReference type="InterPro" id="IPR046341">
    <property type="entry name" value="SET_dom_sf"/>
</dbReference>
<dbReference type="GO" id="GO:0042826">
    <property type="term" value="F:histone deacetylase binding"/>
    <property type="evidence" value="ECO:0007669"/>
    <property type="project" value="TreeGrafter"/>
</dbReference>
<dbReference type="EMBL" id="CADCXU010031104">
    <property type="protein sequence ID" value="CAB0017276.1"/>
    <property type="molecule type" value="Genomic_DNA"/>
</dbReference>
<proteinExistence type="predicted"/>
<dbReference type="GO" id="GO:0008276">
    <property type="term" value="F:protein methyltransferase activity"/>
    <property type="evidence" value="ECO:0007669"/>
    <property type="project" value="UniProtKB-ARBA"/>
</dbReference>
<dbReference type="GO" id="GO:0008170">
    <property type="term" value="F:N-methyltransferase activity"/>
    <property type="evidence" value="ECO:0007669"/>
    <property type="project" value="UniProtKB-ARBA"/>
</dbReference>
<evidence type="ECO:0000256" key="3">
    <source>
        <dbReference type="ARBA" id="ARBA00022691"/>
    </source>
</evidence>
<dbReference type="InterPro" id="IPR052097">
    <property type="entry name" value="SET-MYND_domain_protein"/>
</dbReference>
<evidence type="ECO:0000313" key="11">
    <source>
        <dbReference type="Proteomes" id="UP000479000"/>
    </source>
</evidence>
<dbReference type="PROSITE" id="PS50865">
    <property type="entry name" value="ZF_MYND_2"/>
    <property type="match status" value="1"/>
</dbReference>
<dbReference type="InterPro" id="IPR011990">
    <property type="entry name" value="TPR-like_helical_dom_sf"/>
</dbReference>
<evidence type="ECO:0000313" key="10">
    <source>
        <dbReference type="EMBL" id="CAB0017276.1"/>
    </source>
</evidence>
<evidence type="ECO:0000256" key="2">
    <source>
        <dbReference type="ARBA" id="ARBA00022679"/>
    </source>
</evidence>
<keyword evidence="6" id="KW-0862">Zinc</keyword>
<dbReference type="GO" id="GO:0005737">
    <property type="term" value="C:cytoplasm"/>
    <property type="evidence" value="ECO:0007669"/>
    <property type="project" value="TreeGrafter"/>
</dbReference>
<dbReference type="Gene3D" id="2.170.270.10">
    <property type="entry name" value="SET domain"/>
    <property type="match status" value="1"/>
</dbReference>
<dbReference type="SUPFAM" id="SSF48452">
    <property type="entry name" value="TPR-like"/>
    <property type="match status" value="1"/>
</dbReference>
<evidence type="ECO:0000256" key="7">
    <source>
        <dbReference type="ARBA" id="ARBA00093423"/>
    </source>
</evidence>
<dbReference type="SUPFAM" id="SSF82199">
    <property type="entry name" value="SET domain"/>
    <property type="match status" value="1"/>
</dbReference>
<evidence type="ECO:0000256" key="6">
    <source>
        <dbReference type="ARBA" id="ARBA00022833"/>
    </source>
</evidence>
<dbReference type="GO" id="GO:0032259">
    <property type="term" value="P:methylation"/>
    <property type="evidence" value="ECO:0007669"/>
    <property type="project" value="UniProtKB-KW"/>
</dbReference>
<dbReference type="SMART" id="SM00317">
    <property type="entry name" value="SET"/>
    <property type="match status" value="1"/>
</dbReference>
<keyword evidence="4" id="KW-0479">Metal-binding</keyword>
<keyword evidence="5" id="KW-0863">Zinc-finger</keyword>
<dbReference type="OrthoDB" id="5945798at2759"/>
<evidence type="ECO:0000256" key="1">
    <source>
        <dbReference type="ARBA" id="ARBA00022603"/>
    </source>
</evidence>
<keyword evidence="11" id="KW-1185">Reference proteome</keyword>
<name>A0A6H5HKH0_9HEMI</name>
<protein>
    <recommendedName>
        <fullName evidence="8">Protein-lysine N-methyltransferase SMYD4</fullName>
    </recommendedName>
    <alternativeName>
        <fullName evidence="9">SET and MYND domain-containing protein 4</fullName>
    </alternativeName>
</protein>
<dbReference type="InterPro" id="IPR001214">
    <property type="entry name" value="SET_dom"/>
</dbReference>
<gene>
    <name evidence="10" type="ORF">NTEN_LOCUS21308</name>
</gene>
<dbReference type="PANTHER" id="PTHR46165:SF6">
    <property type="entry name" value="SET AND MYND DOMAIN-CONTAINING PROTEIN 4-LIKE PROTEIN"/>
    <property type="match status" value="1"/>
</dbReference>
<dbReference type="GO" id="GO:0005634">
    <property type="term" value="C:nucleus"/>
    <property type="evidence" value="ECO:0007669"/>
    <property type="project" value="TreeGrafter"/>
</dbReference>
<reference evidence="10 11" key="1">
    <citation type="submission" date="2020-02" db="EMBL/GenBank/DDBJ databases">
        <authorList>
            <person name="Ferguson B K."/>
        </authorList>
    </citation>
    <scope>NUCLEOTIDE SEQUENCE [LARGE SCALE GENOMIC DNA]</scope>
</reference>